<keyword evidence="3" id="KW-1185">Reference proteome</keyword>
<proteinExistence type="predicted"/>
<evidence type="ECO:0000313" key="3">
    <source>
        <dbReference type="Proteomes" id="UP000651085"/>
    </source>
</evidence>
<evidence type="ECO:0000313" key="2">
    <source>
        <dbReference type="EMBL" id="MBC8591833.1"/>
    </source>
</evidence>
<feature type="chain" id="PRO_5038897852" evidence="1">
    <location>
        <begin position="21"/>
        <end position="920"/>
    </location>
</feature>
<evidence type="ECO:0000256" key="1">
    <source>
        <dbReference type="SAM" id="SignalP"/>
    </source>
</evidence>
<keyword evidence="1" id="KW-0732">Signal</keyword>
<dbReference type="Proteomes" id="UP000651085">
    <property type="component" value="Unassembled WGS sequence"/>
</dbReference>
<accession>A0A926F0I8</accession>
<dbReference type="AlphaFoldDB" id="A0A926F0I8"/>
<name>A0A926F0I8_9BACT</name>
<feature type="signal peptide" evidence="1">
    <location>
        <begin position="1"/>
        <end position="20"/>
    </location>
</feature>
<organism evidence="2 3">
    <name type="scientific">Jilunia laotingensis</name>
    <dbReference type="NCBI Taxonomy" id="2763675"/>
    <lineage>
        <taxon>Bacteria</taxon>
        <taxon>Pseudomonadati</taxon>
        <taxon>Bacteroidota</taxon>
        <taxon>Bacteroidia</taxon>
        <taxon>Bacteroidales</taxon>
        <taxon>Bacteroidaceae</taxon>
        <taxon>Jilunia</taxon>
    </lineage>
</organism>
<gene>
    <name evidence="2" type="ORF">H8744_00985</name>
</gene>
<protein>
    <submittedName>
        <fullName evidence="2">Uncharacterized protein</fullName>
    </submittedName>
</protein>
<comment type="caution">
    <text evidence="2">The sequence shown here is derived from an EMBL/GenBank/DDBJ whole genome shotgun (WGS) entry which is preliminary data.</text>
</comment>
<dbReference type="EMBL" id="JACRTF010000001">
    <property type="protein sequence ID" value="MBC8591833.1"/>
    <property type="molecule type" value="Genomic_DNA"/>
</dbReference>
<sequence length="920" mass="97337">MKTKHILAALALPMVFVACSDEQYESSRVNNPLGDRPVIGNVTFVDGNANTRAIDATDGSSKYTEGEQFGLALMDEVYDIDASAFTDRYTLKNAVWTNYPFTRDANGNWTSPASLVEGNYFTYMPFKNGKVTAARDGMKWVIDAEQKAYAEGSKEVTKYQAVKDNQIFFGYVPMEADATGATATELDMNLVAAHATPAFKITNMDASKSVEIRKISLENTTTASGDAILALAGELDVENGISSKEFKLNDETATAGSNIAAVFNVYNNATATEKEDAFHNNPLYTGSFLSSTADAANKISLRFPDVTLASNKSTAAYMVVPAITTANACEKLQVVIYTNKGTVTAPLKAGKYKWNFSRDAFETAGTTDTPVLTVALAQKGIDTTPEAANQGYKELAADESFASMKANDFSSIAISFTEEAIVVPTEMKIATTADLDDFLGYREVSQQVGTEASPVGLTGIITGDGVELSKDAYDILKKYPYVKLTVKAANAKSLTISKNITGTDALEVLTFGDNTSAIISEGATQVVSKDFNKGILNKGVLTIKDSEAPIAAITTDEIYNVGTLNIATALTATVHNGVPATAAYENAVSTAQMNINATVGTVDNYASVKVSGDAAITITALNNKALAKSENPDKVGSVEVDANVTVTSLVTEAKSTLTVNAGKSFITKGTNAGIITNNGQIEIAGGEFKNTGTVTNNYGIVCQSGGTFVNVAGMTVGENAIYTYISDNEDGEIVIEKRDAELRIGTEDKAGIITYVADDEQGDWSNNKFKVLSGDKFNKLIIQKSGTVDLSAVAAATTSIVLDVDATSTYSFPTGTGRQFTSMTVGKEGATSPYVIQIKGGTSADGVVVTESLTVNEKATMHITTGNQFTFKGVSITNNGTILVGGIFTTTVMEKPADAAEAAKYKEAGGSFKWYTPSIN</sequence>
<dbReference type="RefSeq" id="WP_262433054.1">
    <property type="nucleotide sequence ID" value="NZ_JACRTF010000001.1"/>
</dbReference>
<reference evidence="2" key="1">
    <citation type="submission" date="2020-08" db="EMBL/GenBank/DDBJ databases">
        <title>Genome public.</title>
        <authorList>
            <person name="Liu C."/>
            <person name="Sun Q."/>
        </authorList>
    </citation>
    <scope>NUCLEOTIDE SEQUENCE</scope>
    <source>
        <strain evidence="2">N12</strain>
    </source>
</reference>
<dbReference type="PROSITE" id="PS51257">
    <property type="entry name" value="PROKAR_LIPOPROTEIN"/>
    <property type="match status" value="1"/>
</dbReference>